<organism evidence="8 9">
    <name type="scientific">Macrophomina phaseolina</name>
    <dbReference type="NCBI Taxonomy" id="35725"/>
    <lineage>
        <taxon>Eukaryota</taxon>
        <taxon>Fungi</taxon>
        <taxon>Dikarya</taxon>
        <taxon>Ascomycota</taxon>
        <taxon>Pezizomycotina</taxon>
        <taxon>Dothideomycetes</taxon>
        <taxon>Dothideomycetes incertae sedis</taxon>
        <taxon>Botryosphaeriales</taxon>
        <taxon>Botryosphaeriaceae</taxon>
        <taxon>Macrophomina</taxon>
    </lineage>
</organism>
<keyword evidence="5 6" id="KW-0472">Membrane</keyword>
<dbReference type="Proteomes" id="UP000774617">
    <property type="component" value="Unassembled WGS sequence"/>
</dbReference>
<feature type="domain" description="ABC-2 type transporter transmembrane" evidence="7">
    <location>
        <begin position="1"/>
        <end position="127"/>
    </location>
</feature>
<evidence type="ECO:0000313" key="9">
    <source>
        <dbReference type="Proteomes" id="UP000774617"/>
    </source>
</evidence>
<dbReference type="EMBL" id="JAGTJR010000006">
    <property type="protein sequence ID" value="KAH7058617.1"/>
    <property type="molecule type" value="Genomic_DNA"/>
</dbReference>
<evidence type="ECO:0000256" key="6">
    <source>
        <dbReference type="SAM" id="Phobius"/>
    </source>
</evidence>
<dbReference type="Pfam" id="PF01061">
    <property type="entry name" value="ABC2_membrane"/>
    <property type="match status" value="1"/>
</dbReference>
<evidence type="ECO:0000313" key="8">
    <source>
        <dbReference type="EMBL" id="KAH7058617.1"/>
    </source>
</evidence>
<feature type="transmembrane region" description="Helical" evidence="6">
    <location>
        <begin position="206"/>
        <end position="224"/>
    </location>
</feature>
<comment type="subcellular location">
    <subcellularLocation>
        <location evidence="1">Membrane</location>
        <topology evidence="1">Multi-pass membrane protein</topology>
    </subcellularLocation>
</comment>
<evidence type="ECO:0000256" key="1">
    <source>
        <dbReference type="ARBA" id="ARBA00004141"/>
    </source>
</evidence>
<comment type="caution">
    <text evidence="8">The sequence shown here is derived from an EMBL/GenBank/DDBJ whole genome shotgun (WGS) entry which is preliminary data.</text>
</comment>
<evidence type="ECO:0000256" key="2">
    <source>
        <dbReference type="ARBA" id="ARBA00022448"/>
    </source>
</evidence>
<keyword evidence="4 6" id="KW-1133">Transmembrane helix</keyword>
<sequence length="234" mass="26555">MYSWKVFMLSTIGIEAFWNTLMAVVFFFCWYYPIGLYRNAEATDDTTLRGFKMFLFIWIFFLFTSTFTNLVTAGLESVDTAGSITYMVFTLLLIFCGVLVRKDTMPGFWHFLYRVNPFTYLISGILSTGVARAAISCAANEYLAFSPPANQTCGDFMQHYIARNGGYLLDPAATQACRFCRLDSTDVYLEGVNAPYAEAWRNFGLMWVYVGFNVIGALALYWAVRVPKVKKAKA</sequence>
<protein>
    <submittedName>
        <fullName evidence="8">ABC-2 type transporter-domain-containing protein</fullName>
    </submittedName>
</protein>
<keyword evidence="2" id="KW-0813">Transport</keyword>
<evidence type="ECO:0000259" key="7">
    <source>
        <dbReference type="Pfam" id="PF01061"/>
    </source>
</evidence>
<dbReference type="InterPro" id="IPR013525">
    <property type="entry name" value="ABC2_TM"/>
</dbReference>
<feature type="transmembrane region" description="Helical" evidence="6">
    <location>
        <begin position="81"/>
        <end position="100"/>
    </location>
</feature>
<evidence type="ECO:0000256" key="4">
    <source>
        <dbReference type="ARBA" id="ARBA00022989"/>
    </source>
</evidence>
<name>A0ABQ8GJM9_9PEZI</name>
<accession>A0ABQ8GJM9</accession>
<reference evidence="8 9" key="1">
    <citation type="journal article" date="2021" name="Nat. Commun.">
        <title>Genetic determinants of endophytism in the Arabidopsis root mycobiome.</title>
        <authorList>
            <person name="Mesny F."/>
            <person name="Miyauchi S."/>
            <person name="Thiergart T."/>
            <person name="Pickel B."/>
            <person name="Atanasova L."/>
            <person name="Karlsson M."/>
            <person name="Huettel B."/>
            <person name="Barry K.W."/>
            <person name="Haridas S."/>
            <person name="Chen C."/>
            <person name="Bauer D."/>
            <person name="Andreopoulos W."/>
            <person name="Pangilinan J."/>
            <person name="LaButti K."/>
            <person name="Riley R."/>
            <person name="Lipzen A."/>
            <person name="Clum A."/>
            <person name="Drula E."/>
            <person name="Henrissat B."/>
            <person name="Kohler A."/>
            <person name="Grigoriev I.V."/>
            <person name="Martin F.M."/>
            <person name="Hacquard S."/>
        </authorList>
    </citation>
    <scope>NUCLEOTIDE SEQUENCE [LARGE SCALE GENOMIC DNA]</scope>
    <source>
        <strain evidence="8 9">MPI-SDFR-AT-0080</strain>
    </source>
</reference>
<keyword evidence="9" id="KW-1185">Reference proteome</keyword>
<evidence type="ECO:0000256" key="3">
    <source>
        <dbReference type="ARBA" id="ARBA00022692"/>
    </source>
</evidence>
<evidence type="ECO:0000256" key="5">
    <source>
        <dbReference type="ARBA" id="ARBA00023136"/>
    </source>
</evidence>
<feature type="transmembrane region" description="Helical" evidence="6">
    <location>
        <begin position="6"/>
        <end position="32"/>
    </location>
</feature>
<feature type="transmembrane region" description="Helical" evidence="6">
    <location>
        <begin position="112"/>
        <end position="135"/>
    </location>
</feature>
<gene>
    <name evidence="8" type="ORF">B0J12DRAFT_737260</name>
</gene>
<keyword evidence="3 6" id="KW-0812">Transmembrane</keyword>
<dbReference type="PANTHER" id="PTHR19241">
    <property type="entry name" value="ATP-BINDING CASSETTE TRANSPORTER"/>
    <property type="match status" value="1"/>
</dbReference>
<proteinExistence type="predicted"/>
<feature type="transmembrane region" description="Helical" evidence="6">
    <location>
        <begin position="53"/>
        <end position="75"/>
    </location>
</feature>